<keyword evidence="3 5" id="KW-0645">Protease</keyword>
<dbReference type="EC" id="3.4.19.12" evidence="5"/>
<dbReference type="GO" id="GO:0004843">
    <property type="term" value="F:cysteine-type deubiquitinase activity"/>
    <property type="evidence" value="ECO:0007669"/>
    <property type="project" value="UniProtKB-UniRule"/>
</dbReference>
<keyword evidence="9" id="KW-1185">Reference proteome</keyword>
<evidence type="ECO:0000256" key="1">
    <source>
        <dbReference type="ARBA" id="ARBA00000707"/>
    </source>
</evidence>
<dbReference type="InterPro" id="IPR050164">
    <property type="entry name" value="Peptidase_C19"/>
</dbReference>
<name>A0A9W8B0P1_9FUNG</name>
<comment type="catalytic activity">
    <reaction evidence="1 5">
        <text>Thiol-dependent hydrolysis of ester, thioester, amide, peptide and isopeptide bonds formed by the C-terminal Gly of ubiquitin (a 76-residue protein attached to proteins as an intracellular targeting signal).</text>
        <dbReference type="EC" id="3.4.19.12"/>
    </reaction>
</comment>
<dbReference type="Pfam" id="PF00443">
    <property type="entry name" value="UCH"/>
    <property type="match status" value="1"/>
</dbReference>
<evidence type="ECO:0000256" key="5">
    <source>
        <dbReference type="RuleBase" id="RU366025"/>
    </source>
</evidence>
<protein>
    <recommendedName>
        <fullName evidence="5">Ubiquitin carboxyl-terminal hydrolase</fullName>
        <ecNumber evidence="5">3.4.19.12</ecNumber>
    </recommendedName>
</protein>
<keyword evidence="4 5" id="KW-0378">Hydrolase</keyword>
<dbReference type="GO" id="GO:0016579">
    <property type="term" value="P:protein deubiquitination"/>
    <property type="evidence" value="ECO:0007669"/>
    <property type="project" value="InterPro"/>
</dbReference>
<feature type="domain" description="USP" evidence="7">
    <location>
        <begin position="29"/>
        <end position="511"/>
    </location>
</feature>
<evidence type="ECO:0000313" key="8">
    <source>
        <dbReference type="EMBL" id="KAJ1978800.1"/>
    </source>
</evidence>
<dbReference type="GO" id="GO:0005634">
    <property type="term" value="C:nucleus"/>
    <property type="evidence" value="ECO:0007669"/>
    <property type="project" value="TreeGrafter"/>
</dbReference>
<dbReference type="GO" id="GO:0005829">
    <property type="term" value="C:cytosol"/>
    <property type="evidence" value="ECO:0007669"/>
    <property type="project" value="TreeGrafter"/>
</dbReference>
<dbReference type="InterPro" id="IPR018200">
    <property type="entry name" value="USP_CS"/>
</dbReference>
<dbReference type="InterPro" id="IPR001394">
    <property type="entry name" value="Peptidase_C19_UCH"/>
</dbReference>
<feature type="non-terminal residue" evidence="8">
    <location>
        <position position="1"/>
    </location>
</feature>
<dbReference type="PANTHER" id="PTHR24006:SF733">
    <property type="entry name" value="RE52890P"/>
    <property type="match status" value="1"/>
</dbReference>
<dbReference type="EMBL" id="JANBQB010000255">
    <property type="protein sequence ID" value="KAJ1978800.1"/>
    <property type="molecule type" value="Genomic_DNA"/>
</dbReference>
<dbReference type="AlphaFoldDB" id="A0A9W8B0P1"/>
<dbReference type="PROSITE" id="PS50235">
    <property type="entry name" value="USP_3"/>
    <property type="match status" value="1"/>
</dbReference>
<dbReference type="SUPFAM" id="SSF54001">
    <property type="entry name" value="Cysteine proteinases"/>
    <property type="match status" value="1"/>
</dbReference>
<evidence type="ECO:0000256" key="4">
    <source>
        <dbReference type="ARBA" id="ARBA00022801"/>
    </source>
</evidence>
<dbReference type="PROSITE" id="PS00973">
    <property type="entry name" value="USP_2"/>
    <property type="match status" value="1"/>
</dbReference>
<dbReference type="OrthoDB" id="27652at2759"/>
<feature type="compositionally biased region" description="Low complexity" evidence="6">
    <location>
        <begin position="287"/>
        <end position="313"/>
    </location>
</feature>
<feature type="compositionally biased region" description="Polar residues" evidence="6">
    <location>
        <begin position="114"/>
        <end position="132"/>
    </location>
</feature>
<evidence type="ECO:0000256" key="2">
    <source>
        <dbReference type="ARBA" id="ARBA00009085"/>
    </source>
</evidence>
<organism evidence="8 9">
    <name type="scientific">Dimargaris verticillata</name>
    <dbReference type="NCBI Taxonomy" id="2761393"/>
    <lineage>
        <taxon>Eukaryota</taxon>
        <taxon>Fungi</taxon>
        <taxon>Fungi incertae sedis</taxon>
        <taxon>Zoopagomycota</taxon>
        <taxon>Kickxellomycotina</taxon>
        <taxon>Dimargaritomycetes</taxon>
        <taxon>Dimargaritales</taxon>
        <taxon>Dimargaritaceae</taxon>
        <taxon>Dimargaris</taxon>
    </lineage>
</organism>
<evidence type="ECO:0000256" key="3">
    <source>
        <dbReference type="ARBA" id="ARBA00022670"/>
    </source>
</evidence>
<dbReference type="CDD" id="cd02663">
    <property type="entry name" value="Peptidase_C19G"/>
    <property type="match status" value="1"/>
</dbReference>
<feature type="region of interest" description="Disordered" evidence="6">
    <location>
        <begin position="69"/>
        <end position="89"/>
    </location>
</feature>
<evidence type="ECO:0000259" key="7">
    <source>
        <dbReference type="PROSITE" id="PS50235"/>
    </source>
</evidence>
<dbReference type="InterPro" id="IPR038765">
    <property type="entry name" value="Papain-like_cys_pep_sf"/>
</dbReference>
<dbReference type="Proteomes" id="UP001151582">
    <property type="component" value="Unassembled WGS sequence"/>
</dbReference>
<reference evidence="8" key="1">
    <citation type="submission" date="2022-07" db="EMBL/GenBank/DDBJ databases">
        <title>Phylogenomic reconstructions and comparative analyses of Kickxellomycotina fungi.</title>
        <authorList>
            <person name="Reynolds N.K."/>
            <person name="Stajich J.E."/>
            <person name="Barry K."/>
            <person name="Grigoriev I.V."/>
            <person name="Crous P."/>
            <person name="Smith M.E."/>
        </authorList>
    </citation>
    <scope>NUCLEOTIDE SEQUENCE</scope>
    <source>
        <strain evidence="8">RSA 567</strain>
    </source>
</reference>
<dbReference type="GO" id="GO:0006508">
    <property type="term" value="P:proteolysis"/>
    <property type="evidence" value="ECO:0007669"/>
    <property type="project" value="UniProtKB-KW"/>
</dbReference>
<dbReference type="InterPro" id="IPR028889">
    <property type="entry name" value="USP"/>
</dbReference>
<feature type="compositionally biased region" description="Polar residues" evidence="6">
    <location>
        <begin position="151"/>
        <end position="162"/>
    </location>
</feature>
<evidence type="ECO:0000256" key="6">
    <source>
        <dbReference type="SAM" id="MobiDB-lite"/>
    </source>
</evidence>
<feature type="region of interest" description="Disordered" evidence="6">
    <location>
        <begin position="114"/>
        <end position="138"/>
    </location>
</feature>
<comment type="caution">
    <text evidence="8">The sequence shown here is derived from an EMBL/GenBank/DDBJ whole genome shotgun (WGS) entry which is preliminary data.</text>
</comment>
<gene>
    <name evidence="8" type="ORF">H4R34_003065</name>
</gene>
<dbReference type="PROSITE" id="PS00972">
    <property type="entry name" value="USP_1"/>
    <property type="match status" value="1"/>
</dbReference>
<keyword evidence="5" id="KW-0788">Thiol protease</keyword>
<evidence type="ECO:0000313" key="9">
    <source>
        <dbReference type="Proteomes" id="UP001151582"/>
    </source>
</evidence>
<dbReference type="PANTHER" id="PTHR24006">
    <property type="entry name" value="UBIQUITIN CARBOXYL-TERMINAL HYDROLASE"/>
    <property type="match status" value="1"/>
</dbReference>
<feature type="region of interest" description="Disordered" evidence="6">
    <location>
        <begin position="260"/>
        <end position="313"/>
    </location>
</feature>
<dbReference type="Gene3D" id="3.90.70.10">
    <property type="entry name" value="Cysteine proteinases"/>
    <property type="match status" value="1"/>
</dbReference>
<feature type="region of interest" description="Disordered" evidence="6">
    <location>
        <begin position="143"/>
        <end position="162"/>
    </location>
</feature>
<proteinExistence type="inferred from homology"/>
<sequence>MSFMKWIGIAPSSKATDTNVWPGAHERYYGLENFGNTCYCNSILQALFHCPAFRECVLNYPQYLLTDGTRPAAPRLSGDRRPSLSASATVTSFADGTAKTSSRSPRFARLHSRGLQSASTVASGNATASPTLPTEPKLTRSVSAYPEGSTAHPSASSSKLSTYSDGSGDTVALMVPPHLTAAAMGVNDCMFTALKDLFYALSTQKKRTGVFSPNSFIQKLRKENELFRSTMHQDAHEFLNYMLNVIVEDVRKIQAHYMARRASDTSDRPNSRMANGATATKDRRPSSESSEAHSNGSSRRTSKTSTQSKPSPTIDATTWVHKLFEGVLTNETKCLTCETVSSRDESFLDLSIDIENHSSVTSCLRQFSASEVLRSKNKFFCDECGGLQEAEKRMKIRHLPNILALHLKRFKYQEQLGRHVKLSCRVLFPFELRLPNTTDNIDNPDRLYSLFAVCIHIGSGPSHGHYISVVKSHGQWILFDDDTVTRIAEDDILRYFGDHPRAGSGYLLFYQ</sequence>
<feature type="compositionally biased region" description="Basic and acidic residues" evidence="6">
    <location>
        <begin position="261"/>
        <end position="270"/>
    </location>
</feature>
<comment type="similarity">
    <text evidence="2 5">Belongs to the peptidase C19 family.</text>
</comment>
<accession>A0A9W8B0P1</accession>
<keyword evidence="5" id="KW-0833">Ubl conjugation pathway</keyword>